<keyword evidence="6" id="KW-0503">Monooxygenase</keyword>
<dbReference type="GO" id="GO:0050660">
    <property type="term" value="F:flavin adenine dinucleotide binding"/>
    <property type="evidence" value="ECO:0007669"/>
    <property type="project" value="InterPro"/>
</dbReference>
<dbReference type="EMBL" id="LGRX02031390">
    <property type="protein sequence ID" value="KAK3244817.1"/>
    <property type="molecule type" value="Genomic_DNA"/>
</dbReference>
<evidence type="ECO:0000256" key="1">
    <source>
        <dbReference type="ARBA" id="ARBA00009183"/>
    </source>
</evidence>
<keyword evidence="5 6" id="KW-0560">Oxidoreductase</keyword>
<dbReference type="InterPro" id="IPR020946">
    <property type="entry name" value="Flavin_mOase-like"/>
</dbReference>
<comment type="cofactor">
    <cofactor evidence="6">
        <name>FAD</name>
        <dbReference type="ChEBI" id="CHEBI:57692"/>
    </cofactor>
</comment>
<accession>A0AAE0BXY4</accession>
<dbReference type="InterPro" id="IPR000960">
    <property type="entry name" value="Flavin_mOase"/>
</dbReference>
<dbReference type="InterPro" id="IPR050346">
    <property type="entry name" value="FMO-like"/>
</dbReference>
<evidence type="ECO:0000256" key="6">
    <source>
        <dbReference type="RuleBase" id="RU361177"/>
    </source>
</evidence>
<dbReference type="Proteomes" id="UP001190700">
    <property type="component" value="Unassembled WGS sequence"/>
</dbReference>
<keyword evidence="4" id="KW-0521">NADP</keyword>
<reference evidence="7 9" key="1">
    <citation type="journal article" date="2015" name="Genome Biol. Evol.">
        <title>Comparative Genomics of a Bacterivorous Green Alga Reveals Evolutionary Causalities and Consequences of Phago-Mixotrophic Mode of Nutrition.</title>
        <authorList>
            <person name="Burns J.A."/>
            <person name="Paasch A."/>
            <person name="Narechania A."/>
            <person name="Kim E."/>
        </authorList>
    </citation>
    <scope>NUCLEOTIDE SEQUENCE [LARGE SCALE GENOMIC DNA]</scope>
    <source>
        <strain evidence="7">PLY_AMNH</strain>
    </source>
</reference>
<evidence type="ECO:0000313" key="9">
    <source>
        <dbReference type="Proteomes" id="UP001190700"/>
    </source>
</evidence>
<dbReference type="InterPro" id="IPR036188">
    <property type="entry name" value="FAD/NAD-bd_sf"/>
</dbReference>
<dbReference type="Gene3D" id="3.50.50.60">
    <property type="entry name" value="FAD/NAD(P)-binding domain"/>
    <property type="match status" value="1"/>
</dbReference>
<keyword evidence="9" id="KW-1185">Reference proteome</keyword>
<evidence type="ECO:0000313" key="8">
    <source>
        <dbReference type="EMBL" id="KAK3266458.1"/>
    </source>
</evidence>
<evidence type="ECO:0000256" key="5">
    <source>
        <dbReference type="ARBA" id="ARBA00023002"/>
    </source>
</evidence>
<keyword evidence="2 6" id="KW-0285">Flavoprotein</keyword>
<protein>
    <recommendedName>
        <fullName evidence="6">Flavin-containing monooxygenase</fullName>
        <ecNumber evidence="6">1.-.-.-</ecNumber>
    </recommendedName>
</protein>
<keyword evidence="3 6" id="KW-0274">FAD</keyword>
<evidence type="ECO:0000313" key="7">
    <source>
        <dbReference type="EMBL" id="KAK3244817.1"/>
    </source>
</evidence>
<organism evidence="7 9">
    <name type="scientific">Cymbomonas tetramitiformis</name>
    <dbReference type="NCBI Taxonomy" id="36881"/>
    <lineage>
        <taxon>Eukaryota</taxon>
        <taxon>Viridiplantae</taxon>
        <taxon>Chlorophyta</taxon>
        <taxon>Pyramimonadophyceae</taxon>
        <taxon>Pyramimonadales</taxon>
        <taxon>Pyramimonadaceae</taxon>
        <taxon>Cymbomonas</taxon>
    </lineage>
</organism>
<sequence length="571" mass="64103">MTPKKWHVGIIGAGASGLVNLKSLLEKNFTGECWEMQGDLGGVYLSTYQQAQLTTSNLSVTFSDYSYGDESNPRMYMANEYREYLRGYSEQYGLTPFLHFKKKVQKVEKSAEQPEKFNLIVECLQTGKLTTHTYDKIIVCTGANTTPAIPVWPGQETFKGKIVHSSVYDSPEDFRGKRVCLIGVGESGSDIAGLVAKVASATVLVKRGKHGHVVQRYQMPTPSESTTASVDLRPWPSDLDTNRSHYCMPRWAGKLIATTRMIGLRAKAEAVGDEVLIKTSIMNRSQGSHAFTIFGTKNNSFVKAMVFDGMELKPSLERIEGQTLHFEDGSVFENCDAILLNTGYRMSFPFLEEICPEFCACPDVRSLWKHSFHADLGTDVMFSGFARPAFGALPPCSEMQARYISMLLSGERVLPPKEVMLKLTELEAEQEMWQFTSAKRVKGLVDFLIYMDGMADIIGCYLNFWRMLHLLVTSPRTWYSVNFSPIGGVQYRLYGPDAKVEYAKKALGASICTKFPDRFFLMGWSWFFWVFGKLGIFFCTRSGTGLEYRTAEVLAEAKKRHGWTPLSGIDA</sequence>
<reference evidence="7" key="2">
    <citation type="submission" date="2023-06" db="EMBL/GenBank/DDBJ databases">
        <title>Long-read-based genome assembly of the green algal bacterivore Cymbomonas tetramitiformis.</title>
        <authorList>
            <person name="Gyaltshen Y."/>
            <person name="Rozenberg A."/>
            <person name="Paasch A."/>
            <person name="Burns J.A."/>
            <person name="Warring S."/>
            <person name="Larson R."/>
            <person name="Maurer-Alcala X."/>
            <person name="Dacks J."/>
            <person name="Kim E."/>
        </authorList>
    </citation>
    <scope>NUCLEOTIDE SEQUENCE</scope>
    <source>
        <strain evidence="7">PLY_AMNH</strain>
    </source>
</reference>
<name>A0AAE0BXY4_9CHLO</name>
<gene>
    <name evidence="8" type="ORF">CYMTET_24920</name>
    <name evidence="7" type="ORF">CYMTET_45587</name>
</gene>
<evidence type="ECO:0000256" key="4">
    <source>
        <dbReference type="ARBA" id="ARBA00022857"/>
    </source>
</evidence>
<dbReference type="AlphaFoldDB" id="A0AAE0BXY4"/>
<dbReference type="GO" id="GO:0004499">
    <property type="term" value="F:N,N-dimethylaniline monooxygenase activity"/>
    <property type="evidence" value="ECO:0007669"/>
    <property type="project" value="InterPro"/>
</dbReference>
<proteinExistence type="inferred from homology"/>
<dbReference type="SUPFAM" id="SSF51905">
    <property type="entry name" value="FAD/NAD(P)-binding domain"/>
    <property type="match status" value="2"/>
</dbReference>
<comment type="similarity">
    <text evidence="1 6">Belongs to the FMO family.</text>
</comment>
<evidence type="ECO:0000256" key="2">
    <source>
        <dbReference type="ARBA" id="ARBA00022630"/>
    </source>
</evidence>
<dbReference type="PIRSF" id="PIRSF000332">
    <property type="entry name" value="FMO"/>
    <property type="match status" value="1"/>
</dbReference>
<dbReference type="GO" id="GO:0050661">
    <property type="term" value="F:NADP binding"/>
    <property type="evidence" value="ECO:0007669"/>
    <property type="project" value="InterPro"/>
</dbReference>
<dbReference type="EMBL" id="LGRX02013063">
    <property type="protein sequence ID" value="KAK3266458.1"/>
    <property type="molecule type" value="Genomic_DNA"/>
</dbReference>
<dbReference type="Pfam" id="PF00743">
    <property type="entry name" value="FMO-like"/>
    <property type="match status" value="2"/>
</dbReference>
<dbReference type="EC" id="1.-.-.-" evidence="6"/>
<dbReference type="PRINTS" id="PR00370">
    <property type="entry name" value="FMOXYGENASE"/>
</dbReference>
<dbReference type="PANTHER" id="PTHR23023">
    <property type="entry name" value="DIMETHYLANILINE MONOOXYGENASE"/>
    <property type="match status" value="1"/>
</dbReference>
<comment type="caution">
    <text evidence="7">The sequence shown here is derived from an EMBL/GenBank/DDBJ whole genome shotgun (WGS) entry which is preliminary data.</text>
</comment>
<evidence type="ECO:0000256" key="3">
    <source>
        <dbReference type="ARBA" id="ARBA00022827"/>
    </source>
</evidence>